<dbReference type="Pfam" id="PF01426">
    <property type="entry name" value="BAH"/>
    <property type="match status" value="1"/>
</dbReference>
<dbReference type="GO" id="GO:0003682">
    <property type="term" value="F:chromatin binding"/>
    <property type="evidence" value="ECO:0007669"/>
    <property type="project" value="InterPro"/>
</dbReference>
<reference evidence="11" key="1">
    <citation type="submission" date="2023-02" db="EMBL/GenBank/DDBJ databases">
        <title>Mating type loci evolution in Malassezia.</title>
        <authorList>
            <person name="Coelho M.A."/>
        </authorList>
    </citation>
    <scope>NUCLEOTIDE SEQUENCE</scope>
    <source>
        <strain evidence="11">CBS 14136</strain>
    </source>
</reference>
<feature type="domain" description="Bromo" evidence="9">
    <location>
        <begin position="46"/>
        <end position="170"/>
    </location>
</feature>
<dbReference type="PANTHER" id="PTHR16062:SF21">
    <property type="entry name" value="CHROMATIN STRUCTURE-REMODELING COMPLEX SUBUNIT RSC1-RELATED"/>
    <property type="match status" value="1"/>
</dbReference>
<evidence type="ECO:0000313" key="11">
    <source>
        <dbReference type="EMBL" id="WFD43175.1"/>
    </source>
</evidence>
<dbReference type="SMART" id="SM00439">
    <property type="entry name" value="BAH"/>
    <property type="match status" value="1"/>
</dbReference>
<dbReference type="SMART" id="SM00297">
    <property type="entry name" value="BROMO"/>
    <property type="match status" value="1"/>
</dbReference>
<feature type="domain" description="BAH" evidence="10">
    <location>
        <begin position="232"/>
        <end position="354"/>
    </location>
</feature>
<gene>
    <name evidence="11" type="ORF">MPSI1_001829</name>
</gene>
<evidence type="ECO:0000256" key="1">
    <source>
        <dbReference type="ARBA" id="ARBA00004123"/>
    </source>
</evidence>
<evidence type="ECO:0000259" key="10">
    <source>
        <dbReference type="SMART" id="SM00439"/>
    </source>
</evidence>
<evidence type="ECO:0000256" key="5">
    <source>
        <dbReference type="ARBA" id="ARBA00023117"/>
    </source>
</evidence>
<organism evidence="11 12">
    <name type="scientific">Malassezia psittaci</name>
    <dbReference type="NCBI Taxonomy" id="1821823"/>
    <lineage>
        <taxon>Eukaryota</taxon>
        <taxon>Fungi</taxon>
        <taxon>Dikarya</taxon>
        <taxon>Basidiomycota</taxon>
        <taxon>Ustilaginomycotina</taxon>
        <taxon>Malasseziomycetes</taxon>
        <taxon>Malasseziales</taxon>
        <taxon>Malasseziaceae</taxon>
        <taxon>Malassezia</taxon>
    </lineage>
</organism>
<evidence type="ECO:0000313" key="12">
    <source>
        <dbReference type="Proteomes" id="UP001214628"/>
    </source>
</evidence>
<keyword evidence="4" id="KW-0805">Transcription regulation</keyword>
<dbReference type="Pfam" id="PF00439">
    <property type="entry name" value="Bromodomain"/>
    <property type="match status" value="1"/>
</dbReference>
<keyword evidence="5" id="KW-0103">Bromodomain</keyword>
<keyword evidence="6" id="KW-0804">Transcription</keyword>
<comment type="subcellular location">
    <subcellularLocation>
        <location evidence="1">Nucleus</location>
    </subcellularLocation>
</comment>
<dbReference type="PANTHER" id="PTHR16062">
    <property type="entry name" value="SWI/SNF-RELATED"/>
    <property type="match status" value="1"/>
</dbReference>
<evidence type="ECO:0000256" key="2">
    <source>
        <dbReference type="ARBA" id="ARBA00022737"/>
    </source>
</evidence>
<dbReference type="InterPro" id="IPR001025">
    <property type="entry name" value="BAH_dom"/>
</dbReference>
<dbReference type="CDD" id="cd04369">
    <property type="entry name" value="Bromodomain"/>
    <property type="match status" value="1"/>
</dbReference>
<dbReference type="InterPro" id="IPR001487">
    <property type="entry name" value="Bromodomain"/>
</dbReference>
<evidence type="ECO:0000256" key="6">
    <source>
        <dbReference type="ARBA" id="ARBA00023163"/>
    </source>
</evidence>
<keyword evidence="12" id="KW-1185">Reference proteome</keyword>
<dbReference type="SUPFAM" id="SSF47370">
    <property type="entry name" value="Bromodomain"/>
    <property type="match status" value="1"/>
</dbReference>
<dbReference type="EMBL" id="CP118376">
    <property type="protein sequence ID" value="WFD43175.1"/>
    <property type="molecule type" value="Genomic_DNA"/>
</dbReference>
<dbReference type="InterPro" id="IPR037382">
    <property type="entry name" value="Rsc/polybromo"/>
</dbReference>
<evidence type="ECO:0000256" key="8">
    <source>
        <dbReference type="SAM" id="MobiDB-lite"/>
    </source>
</evidence>
<evidence type="ECO:0000256" key="7">
    <source>
        <dbReference type="ARBA" id="ARBA00023242"/>
    </source>
</evidence>
<dbReference type="GO" id="GO:0006338">
    <property type="term" value="P:chromatin remodeling"/>
    <property type="evidence" value="ECO:0007669"/>
    <property type="project" value="InterPro"/>
</dbReference>
<feature type="region of interest" description="Disordered" evidence="8">
    <location>
        <begin position="418"/>
        <end position="442"/>
    </location>
</feature>
<evidence type="ECO:0000256" key="3">
    <source>
        <dbReference type="ARBA" id="ARBA00022853"/>
    </source>
</evidence>
<accession>A0AAF0F978</accession>
<dbReference type="Proteomes" id="UP001214628">
    <property type="component" value="Chromosome 2"/>
</dbReference>
<dbReference type="GO" id="GO:0006368">
    <property type="term" value="P:transcription elongation by RNA polymerase II"/>
    <property type="evidence" value="ECO:0007669"/>
    <property type="project" value="TreeGrafter"/>
</dbReference>
<proteinExistence type="predicted"/>
<evidence type="ECO:0000259" key="9">
    <source>
        <dbReference type="SMART" id="SM00297"/>
    </source>
</evidence>
<keyword evidence="7" id="KW-0539">Nucleus</keyword>
<dbReference type="InterPro" id="IPR043151">
    <property type="entry name" value="BAH_sf"/>
</dbReference>
<dbReference type="Gene3D" id="2.30.30.490">
    <property type="match status" value="1"/>
</dbReference>
<sequence>MAEVTVQASRSKEESLGLCVGSGEEVCARSVFDGPNGSDGGWIWCRARDTEGMHRMFAHIVHFLRDVELGSVETDVKGDDPLRVLSDPLEECPSRDDNPEYYERIERPTSLQAITHRIVHCEYAQPALFEQDMLQLFHNARTWYGLGTQGYKEMTTLQRLYQELTPSKASMQDGSKAMQLKGRTGDIELVDWRRKHARVTNSFASSSYGPGKEPSSVYDADILLQSVWFKGREYHIGDWVHLMNPVDPSRPIIGQIFRLHKQRKIPGTFLTACWYYRPEQTNHTVSRTFYENEVFKTGVFGEHVLEDIIEEVLVLFHTKYTKARPKAAYSTPGAPVYVVESKYDVQKSEFQRIHSWASCVPAEVRSKITPMDIFTVPTTLPERIPSLLTSNVRENGFGELLDFARDEEDPHEYRDLFDTGVKDRSSPPPDTRPTAAPVRPPVSDLSAAHPERLRAYAAFHVVASEVARRMSADSYLALQNAITQNPDMTANDLNKLKKAFDIPEGLLTRLRDAARSAGVLEQVTHSDLPKVPSLAPVLAAQQSEAIFAPLPSETANNFHHDPHGQTLWYAAPPIDGWRASVAVRDGTSSVPLPSLSYLYYTVHNK</sequence>
<keyword evidence="3" id="KW-0156">Chromatin regulator</keyword>
<dbReference type="InterPro" id="IPR036427">
    <property type="entry name" value="Bromodomain-like_sf"/>
</dbReference>
<name>A0AAF0F978_9BASI</name>
<evidence type="ECO:0000256" key="4">
    <source>
        <dbReference type="ARBA" id="ARBA00023015"/>
    </source>
</evidence>
<keyword evidence="2" id="KW-0677">Repeat</keyword>
<dbReference type="Gene3D" id="1.20.920.10">
    <property type="entry name" value="Bromodomain-like"/>
    <property type="match status" value="1"/>
</dbReference>
<dbReference type="AlphaFoldDB" id="A0AAF0F978"/>
<dbReference type="GO" id="GO:0016586">
    <property type="term" value="C:RSC-type complex"/>
    <property type="evidence" value="ECO:0007669"/>
    <property type="project" value="InterPro"/>
</dbReference>
<protein>
    <submittedName>
        <fullName evidence="11">Uncharacterized protein</fullName>
    </submittedName>
</protein>